<comment type="similarity">
    <text evidence="1">Belongs to the Niban family.</text>
</comment>
<dbReference type="Pfam" id="PF26089">
    <property type="entry name" value="PH_Niban2"/>
    <property type="match status" value="1"/>
</dbReference>
<feature type="region of interest" description="Disordered" evidence="2">
    <location>
        <begin position="635"/>
        <end position="810"/>
    </location>
</feature>
<name>A0A9D3TFQ3_MEGAT</name>
<keyword evidence="5" id="KW-1185">Reference proteome</keyword>
<feature type="compositionally biased region" description="Low complexity" evidence="2">
    <location>
        <begin position="707"/>
        <end position="718"/>
    </location>
</feature>
<proteinExistence type="inferred from homology"/>
<dbReference type="AlphaFoldDB" id="A0A9D3TFQ3"/>
<feature type="domain" description="Niban 1/2/3" evidence="3">
    <location>
        <begin position="336"/>
        <end position="499"/>
    </location>
</feature>
<gene>
    <name evidence="4" type="ORF">MATL_G00024960</name>
</gene>
<dbReference type="EMBL" id="JAFDVH010000002">
    <property type="protein sequence ID" value="KAG7487566.1"/>
    <property type="molecule type" value="Genomic_DNA"/>
</dbReference>
<dbReference type="PANTHER" id="PTHR14392:SF3">
    <property type="entry name" value="PROTEIN NIBAN 1"/>
    <property type="match status" value="1"/>
</dbReference>
<evidence type="ECO:0000313" key="5">
    <source>
        <dbReference type="Proteomes" id="UP001046870"/>
    </source>
</evidence>
<feature type="compositionally biased region" description="Polar residues" evidence="2">
    <location>
        <begin position="656"/>
        <end position="665"/>
    </location>
</feature>
<dbReference type="OrthoDB" id="9010513at2759"/>
<dbReference type="InterPro" id="IPR059060">
    <property type="entry name" value="Niban_1/2/3_dom"/>
</dbReference>
<evidence type="ECO:0000259" key="3">
    <source>
        <dbReference type="Pfam" id="PF26086"/>
    </source>
</evidence>
<sequence length="843" mass="94502">MGISSSSLLDESKSNYIKGRADAELESFSPYYRRQYLMAFFSKLQDEVEQHKPRQTQLLKQREPPKPAEVLYEENVLYFDDTRKWKERFVVVRANYSLECHDSYETFMKGIPPRHKLLPTGGTVLTSEEKYMVMVDACFPDLNSVKEEFAPPMAGMPGQFPVYLRLPYRRDSYFCFRVEDRRTRFIAILTDCIRHQNHDFLKKTACEVQTFLKAIQFYREEKGRYESWDMLIGSDVRVLANQVMEELLPSLQTEMMPRLKGRKTDRKRAWFATMEAAYILVQEQLLKGLTALKEECREMAKQQEPRIRSDMDQIVSSRDFLEGKLKATVTGRAESFCSEHVQPHLAAVLEDLMGPISSGFQEVRLLCERLMDQLCQDFQENCSGGELRKSLEGMRKVSLQGCYQRVDVLCEQLQNLGSRYNFSNCSGLVHSTQLDMQQLMENAVYTFELLLQTALKDNPAKPGSAMEKAKLRVLKQYDYDSSTVRKRIFHNALLQITLPALKKNLAPQCKPELQTFDQYVFADYTNFIQVENVYEDVLLQTLESEVNKVVKEAASLKKHNLFMDGADMRLLSQSSLYAGTPTGSTPTSPANVAWCQSQTPVSSPLRNGQLEREENLGADTMVSLSLDAPLAETGADSSLVTDKTAEVKDTEAEAVLTQSPEQAVTDTKEPMSGDSNTGMISEDSTQSEEDSRAISPCVKVAEEPKEGGTTSSGTCSTEEVTESDVSQTSDPTEEGTEGSAVTASAEPVSEGKETEVCLETSPAAEGVVEEGEVTGVTLNAEPATELTENTLPTAEVSPSVRPAEEPTEVKPQALDCIKEIRDLVVEIIEVEELVQHYPDSGSA</sequence>
<dbReference type="InterPro" id="IPR026088">
    <property type="entry name" value="Niban-like"/>
</dbReference>
<evidence type="ECO:0000313" key="4">
    <source>
        <dbReference type="EMBL" id="KAG7487566.1"/>
    </source>
</evidence>
<dbReference type="CDD" id="cd23949">
    <property type="entry name" value="Niban-like"/>
    <property type="match status" value="1"/>
</dbReference>
<accession>A0A9D3TFQ3</accession>
<dbReference type="Proteomes" id="UP001046870">
    <property type="component" value="Chromosome 2"/>
</dbReference>
<evidence type="ECO:0000256" key="1">
    <source>
        <dbReference type="ARBA" id="ARBA00010251"/>
    </source>
</evidence>
<feature type="compositionally biased region" description="Polar residues" evidence="2">
    <location>
        <begin position="673"/>
        <end position="684"/>
    </location>
</feature>
<evidence type="ECO:0000256" key="2">
    <source>
        <dbReference type="SAM" id="MobiDB-lite"/>
    </source>
</evidence>
<dbReference type="PANTHER" id="PTHR14392">
    <property type="entry name" value="NIBAN FAMILY MEMBER"/>
    <property type="match status" value="1"/>
</dbReference>
<reference evidence="4" key="1">
    <citation type="submission" date="2021-01" db="EMBL/GenBank/DDBJ databases">
        <authorList>
            <person name="Zahm M."/>
            <person name="Roques C."/>
            <person name="Cabau C."/>
            <person name="Klopp C."/>
            <person name="Donnadieu C."/>
            <person name="Jouanno E."/>
            <person name="Lampietro C."/>
            <person name="Louis A."/>
            <person name="Herpin A."/>
            <person name="Echchiki A."/>
            <person name="Berthelot C."/>
            <person name="Parey E."/>
            <person name="Roest-Crollius H."/>
            <person name="Braasch I."/>
            <person name="Postlethwait J."/>
            <person name="Bobe J."/>
            <person name="Montfort J."/>
            <person name="Bouchez O."/>
            <person name="Begum T."/>
            <person name="Mejri S."/>
            <person name="Adams A."/>
            <person name="Chen W.-J."/>
            <person name="Guiguen Y."/>
        </authorList>
    </citation>
    <scope>NUCLEOTIDE SEQUENCE</scope>
    <source>
        <strain evidence="4">YG-15Mar2019-1</strain>
        <tissue evidence="4">Brain</tissue>
    </source>
</reference>
<dbReference type="Pfam" id="PF26086">
    <property type="entry name" value="Niban2"/>
    <property type="match status" value="1"/>
</dbReference>
<protein>
    <recommendedName>
        <fullName evidence="3">Niban 1/2/3 domain-containing protein</fullName>
    </recommendedName>
</protein>
<organism evidence="4 5">
    <name type="scientific">Megalops atlanticus</name>
    <name type="common">Tarpon</name>
    <name type="synonym">Clupea gigantea</name>
    <dbReference type="NCBI Taxonomy" id="7932"/>
    <lineage>
        <taxon>Eukaryota</taxon>
        <taxon>Metazoa</taxon>
        <taxon>Chordata</taxon>
        <taxon>Craniata</taxon>
        <taxon>Vertebrata</taxon>
        <taxon>Euteleostomi</taxon>
        <taxon>Actinopterygii</taxon>
        <taxon>Neopterygii</taxon>
        <taxon>Teleostei</taxon>
        <taxon>Elopiformes</taxon>
        <taxon>Megalopidae</taxon>
        <taxon>Megalops</taxon>
    </lineage>
</organism>
<comment type="caution">
    <text evidence="4">The sequence shown here is derived from an EMBL/GenBank/DDBJ whole genome shotgun (WGS) entry which is preliminary data.</text>
</comment>